<sequence length="168" mass="20103">MITDSNDHDMMDNYDENKEIASTINSDKEDNENESKDDRDKTNEEASDEEEIINQPLNNKQMSHFVQLNEFVPYFSNITESLFFYWMQKHHISTQAYDELVDIISNSQRFRKYRQRESREVKRPGRILAIIQQNGQLKIKIQQILIFEDLLKNLQSNDRRQRSQEGKL</sequence>
<dbReference type="Proteomes" id="UP000615446">
    <property type="component" value="Unassembled WGS sequence"/>
</dbReference>
<dbReference type="EMBL" id="BLAL01000306">
    <property type="protein sequence ID" value="GET02282.1"/>
    <property type="molecule type" value="Genomic_DNA"/>
</dbReference>
<feature type="compositionally biased region" description="Basic and acidic residues" evidence="1">
    <location>
        <begin position="33"/>
        <end position="44"/>
    </location>
</feature>
<gene>
    <name evidence="2" type="ORF">RCL2_002866600</name>
</gene>
<dbReference type="AlphaFoldDB" id="A0A8H3MDE8"/>
<protein>
    <submittedName>
        <fullName evidence="2">Uncharacterized protein</fullName>
    </submittedName>
</protein>
<organism evidence="2 3">
    <name type="scientific">Rhizophagus clarus</name>
    <dbReference type="NCBI Taxonomy" id="94130"/>
    <lineage>
        <taxon>Eukaryota</taxon>
        <taxon>Fungi</taxon>
        <taxon>Fungi incertae sedis</taxon>
        <taxon>Mucoromycota</taxon>
        <taxon>Glomeromycotina</taxon>
        <taxon>Glomeromycetes</taxon>
        <taxon>Glomerales</taxon>
        <taxon>Glomeraceae</taxon>
        <taxon>Rhizophagus</taxon>
    </lineage>
</organism>
<proteinExistence type="predicted"/>
<evidence type="ECO:0000256" key="1">
    <source>
        <dbReference type="SAM" id="MobiDB-lite"/>
    </source>
</evidence>
<name>A0A8H3MDE8_9GLOM</name>
<evidence type="ECO:0000313" key="2">
    <source>
        <dbReference type="EMBL" id="GET02282.1"/>
    </source>
</evidence>
<dbReference type="OrthoDB" id="2447974at2759"/>
<accession>A0A8H3MDE8</accession>
<feature type="compositionally biased region" description="Basic and acidic residues" evidence="1">
    <location>
        <begin position="1"/>
        <end position="19"/>
    </location>
</feature>
<reference evidence="2" key="1">
    <citation type="submission" date="2019-10" db="EMBL/GenBank/DDBJ databases">
        <title>Conservation and host-specific expression of non-tandemly repeated heterogenous ribosome RNA gene in arbuscular mycorrhizal fungi.</title>
        <authorList>
            <person name="Maeda T."/>
            <person name="Kobayashi Y."/>
            <person name="Nakagawa T."/>
            <person name="Ezawa T."/>
            <person name="Yamaguchi K."/>
            <person name="Bino T."/>
            <person name="Nishimoto Y."/>
            <person name="Shigenobu S."/>
            <person name="Kawaguchi M."/>
        </authorList>
    </citation>
    <scope>NUCLEOTIDE SEQUENCE</scope>
    <source>
        <strain evidence="2">HR1</strain>
    </source>
</reference>
<comment type="caution">
    <text evidence="2">The sequence shown here is derived from an EMBL/GenBank/DDBJ whole genome shotgun (WGS) entry which is preliminary data.</text>
</comment>
<evidence type="ECO:0000313" key="3">
    <source>
        <dbReference type="Proteomes" id="UP000615446"/>
    </source>
</evidence>
<feature type="region of interest" description="Disordered" evidence="1">
    <location>
        <begin position="1"/>
        <end position="56"/>
    </location>
</feature>